<reference evidence="2 3" key="1">
    <citation type="submission" date="2017-02" db="EMBL/GenBank/DDBJ databases">
        <title>Acinetobacter sp. ANC 4945, whole genome shotgun sequencing project.</title>
        <authorList>
            <person name="Radolfova-Krizova L."/>
            <person name="Al Atrouni A."/>
            <person name="Nemec A."/>
        </authorList>
    </citation>
    <scope>NUCLEOTIDE SEQUENCE [LARGE SCALE GENOMIC DNA]</scope>
    <source>
        <strain evidence="2 3">ANC 4945</strain>
    </source>
</reference>
<dbReference type="Pfam" id="PF04266">
    <property type="entry name" value="ASCH"/>
    <property type="match status" value="1"/>
</dbReference>
<dbReference type="SUPFAM" id="SSF88697">
    <property type="entry name" value="PUA domain-like"/>
    <property type="match status" value="1"/>
</dbReference>
<name>A0A1T1H4A1_9GAMM</name>
<organism evidence="2 3">
    <name type="scientific">Acinetobacter amyesii</name>
    <dbReference type="NCBI Taxonomy" id="2942470"/>
    <lineage>
        <taxon>Bacteria</taxon>
        <taxon>Pseudomonadati</taxon>
        <taxon>Pseudomonadota</taxon>
        <taxon>Gammaproteobacteria</taxon>
        <taxon>Moraxellales</taxon>
        <taxon>Moraxellaceae</taxon>
        <taxon>Acinetobacter</taxon>
    </lineage>
</organism>
<accession>A0A1T1H4A1</accession>
<sequence>MKKRYSALSIVAPSGSNIACGLKTLEVRSWQPEHLPLKDLVIVENQRYLHESGDEDIGRAVAMVDVYDVHAWTETEVEQAQATYWAAGYWAWRLENIRMIHWDMPVPAKRDIYLIEIDHP</sequence>
<keyword evidence="3" id="KW-1185">Reference proteome</keyword>
<gene>
    <name evidence="2" type="ORF">B1202_06125</name>
</gene>
<dbReference type="InterPro" id="IPR007374">
    <property type="entry name" value="ASCH_domain"/>
</dbReference>
<protein>
    <submittedName>
        <fullName evidence="2">RNA-binding protein</fullName>
    </submittedName>
</protein>
<proteinExistence type="predicted"/>
<dbReference type="AlphaFoldDB" id="A0A1T1H4A1"/>
<feature type="domain" description="ASCH" evidence="1">
    <location>
        <begin position="8"/>
        <end position="96"/>
    </location>
</feature>
<evidence type="ECO:0000259" key="1">
    <source>
        <dbReference type="Pfam" id="PF04266"/>
    </source>
</evidence>
<dbReference type="RefSeq" id="WP_078189696.1">
    <property type="nucleotide sequence ID" value="NZ_JAMCOZ010000006.1"/>
</dbReference>
<comment type="caution">
    <text evidence="2">The sequence shown here is derived from an EMBL/GenBank/DDBJ whole genome shotgun (WGS) entry which is preliminary data.</text>
</comment>
<dbReference type="Proteomes" id="UP000191160">
    <property type="component" value="Unassembled WGS sequence"/>
</dbReference>
<dbReference type="EMBL" id="MVKX01000003">
    <property type="protein sequence ID" value="OOV84540.1"/>
    <property type="molecule type" value="Genomic_DNA"/>
</dbReference>
<evidence type="ECO:0000313" key="3">
    <source>
        <dbReference type="Proteomes" id="UP000191160"/>
    </source>
</evidence>
<evidence type="ECO:0000313" key="2">
    <source>
        <dbReference type="EMBL" id="OOV84540.1"/>
    </source>
</evidence>
<dbReference type="Gene3D" id="2.30.130.30">
    <property type="entry name" value="Hypothetical protein"/>
    <property type="match status" value="1"/>
</dbReference>
<dbReference type="InterPro" id="IPR015947">
    <property type="entry name" value="PUA-like_sf"/>
</dbReference>